<feature type="region of interest" description="Disordered" evidence="3">
    <location>
        <begin position="186"/>
        <end position="207"/>
    </location>
</feature>
<evidence type="ECO:0000256" key="2">
    <source>
        <dbReference type="ARBA" id="ARBA00023163"/>
    </source>
</evidence>
<keyword evidence="2" id="KW-0804">Transcription</keyword>
<gene>
    <name evidence="5" type="ordered locus">Bphyt_7404</name>
</gene>
<dbReference type="EMBL" id="CP001054">
    <property type="protein sequence ID" value="ACD21689.1"/>
    <property type="molecule type" value="Genomic_DNA"/>
</dbReference>
<protein>
    <recommendedName>
        <fullName evidence="4">TrfB transcriptional repressor protein domain-containing protein</fullName>
    </recommendedName>
</protein>
<dbReference type="RefSeq" id="WP_012431058.1">
    <property type="nucleotide sequence ID" value="NC_010679.1"/>
</dbReference>
<accession>B2TGX3</accession>
<dbReference type="KEGG" id="bpy:Bphyt_7404"/>
<dbReference type="Pfam" id="PF16509">
    <property type="entry name" value="KORA"/>
    <property type="match status" value="2"/>
</dbReference>
<sequence length="207" mass="22491">MAKKLTRLTSEEFDELVSNSRAEDATHTMARAVLVDGRGYAEVGHEHGIERQLVYQAVQRLLKVGDTAPATYTYTGPPEMFAEIDAVVEDHRGRKLLTAEQFEDALSQSGQGEQMAAISRAVLVDGVPPITLAREHGIARHLVWQAAQKTIMQKFDAATASTRVYKGSPAMFEAIDAIVAAYRKGKTEAAGTPAKPPKKSRRKAASA</sequence>
<evidence type="ECO:0000256" key="3">
    <source>
        <dbReference type="SAM" id="MobiDB-lite"/>
    </source>
</evidence>
<dbReference type="InterPro" id="IPR032428">
    <property type="entry name" value="TrfB"/>
</dbReference>
<feature type="compositionally biased region" description="Basic residues" evidence="3">
    <location>
        <begin position="196"/>
        <end position="207"/>
    </location>
</feature>
<organism evidence="5 6">
    <name type="scientific">Paraburkholderia phytofirmans (strain DSM 17436 / LMG 22146 / PsJN)</name>
    <name type="common">Burkholderia phytofirmans</name>
    <dbReference type="NCBI Taxonomy" id="398527"/>
    <lineage>
        <taxon>Bacteria</taxon>
        <taxon>Pseudomonadati</taxon>
        <taxon>Pseudomonadota</taxon>
        <taxon>Betaproteobacteria</taxon>
        <taxon>Burkholderiales</taxon>
        <taxon>Burkholderiaceae</taxon>
        <taxon>Paraburkholderia</taxon>
    </lineage>
</organism>
<name>B2TGX3_PARPJ</name>
<dbReference type="Gene3D" id="1.10.10.2690">
    <property type="match status" value="2"/>
</dbReference>
<proteinExistence type="predicted"/>
<geneLocation type="plasmid" evidence="5 6">
    <name>pBPHYT01</name>
</geneLocation>
<evidence type="ECO:0000256" key="1">
    <source>
        <dbReference type="ARBA" id="ARBA00023015"/>
    </source>
</evidence>
<evidence type="ECO:0000313" key="5">
    <source>
        <dbReference type="EMBL" id="ACD21689.1"/>
    </source>
</evidence>
<reference evidence="5 6" key="1">
    <citation type="journal article" date="2011" name="J. Bacteriol.">
        <title>Complete genome sequence of the plant growth-promoting endophyte Burkholderia phytofirmans strain PsJN.</title>
        <authorList>
            <person name="Weilharter A."/>
            <person name="Mitter B."/>
            <person name="Shin M.V."/>
            <person name="Chain P.S."/>
            <person name="Nowak J."/>
            <person name="Sessitsch A."/>
        </authorList>
    </citation>
    <scope>NUCLEOTIDE SEQUENCE [LARGE SCALE GENOMIC DNA]</scope>
    <source>
        <strain evidence="6">DSM 17436 / LMG 22146 / PsJN</strain>
        <plasmid evidence="5 6">pBPHYT01</plasmid>
    </source>
</reference>
<feature type="domain" description="TrfB transcriptional repressor protein" evidence="4">
    <location>
        <begin position="8"/>
        <end position="64"/>
    </location>
</feature>
<keyword evidence="5" id="KW-0614">Plasmid</keyword>
<dbReference type="AlphaFoldDB" id="B2TGX3"/>
<dbReference type="OrthoDB" id="9022757at2"/>
<feature type="domain" description="TrfB transcriptional repressor protein" evidence="4">
    <location>
        <begin position="97"/>
        <end position="154"/>
    </location>
</feature>
<evidence type="ECO:0000313" key="6">
    <source>
        <dbReference type="Proteomes" id="UP000001739"/>
    </source>
</evidence>
<dbReference type="InterPro" id="IPR053721">
    <property type="entry name" value="Fimbrial_Adhesin_Reg"/>
</dbReference>
<keyword evidence="1" id="KW-0805">Transcription regulation</keyword>
<evidence type="ECO:0000259" key="4">
    <source>
        <dbReference type="Pfam" id="PF16509"/>
    </source>
</evidence>
<dbReference type="Proteomes" id="UP000001739">
    <property type="component" value="Plasmid pBPHYT01"/>
</dbReference>
<dbReference type="HOGENOM" id="CLU_1324384_0_0_4"/>